<feature type="repeat" description="ANK" evidence="9">
    <location>
        <begin position="619"/>
        <end position="651"/>
    </location>
</feature>
<dbReference type="SMART" id="SM00248">
    <property type="entry name" value="ANK"/>
    <property type="match status" value="22"/>
</dbReference>
<evidence type="ECO:0000256" key="10">
    <source>
        <dbReference type="SAM" id="MobiDB-lite"/>
    </source>
</evidence>
<dbReference type="InterPro" id="IPR002110">
    <property type="entry name" value="Ankyrin_rpt"/>
</dbReference>
<feature type="compositionally biased region" description="Basic and acidic residues" evidence="10">
    <location>
        <begin position="2601"/>
        <end position="2634"/>
    </location>
</feature>
<evidence type="ECO:0000256" key="7">
    <source>
        <dbReference type="ARBA" id="ARBA00023136"/>
    </source>
</evidence>
<feature type="compositionally biased region" description="Basic and acidic residues" evidence="10">
    <location>
        <begin position="2424"/>
        <end position="2433"/>
    </location>
</feature>
<evidence type="ECO:0000256" key="8">
    <source>
        <dbReference type="ARBA" id="ARBA00023212"/>
    </source>
</evidence>
<evidence type="ECO:0000256" key="3">
    <source>
        <dbReference type="ARBA" id="ARBA00022490"/>
    </source>
</evidence>
<dbReference type="InterPro" id="IPR000488">
    <property type="entry name" value="Death_dom"/>
</dbReference>
<feature type="repeat" description="ANK" evidence="9">
    <location>
        <begin position="223"/>
        <end position="255"/>
    </location>
</feature>
<keyword evidence="7" id="KW-0472">Membrane</keyword>
<comment type="subcellular location">
    <subcellularLocation>
        <location evidence="1">Cytoplasm</location>
        <location evidence="1">Cytoskeleton</location>
    </subcellularLocation>
    <subcellularLocation>
        <location evidence="2">Membrane</location>
    </subcellularLocation>
</comment>
<accession>A0ABQ9FP96</accession>
<feature type="compositionally biased region" description="Basic and acidic residues" evidence="10">
    <location>
        <begin position="2531"/>
        <end position="2554"/>
    </location>
</feature>
<evidence type="ECO:0000256" key="2">
    <source>
        <dbReference type="ARBA" id="ARBA00004370"/>
    </source>
</evidence>
<dbReference type="EMBL" id="JARBDR010000214">
    <property type="protein sequence ID" value="KAJ8318452.1"/>
    <property type="molecule type" value="Genomic_DNA"/>
</dbReference>
<dbReference type="Gene3D" id="2.60.220.30">
    <property type="match status" value="2"/>
</dbReference>
<feature type="repeat" description="ANK" evidence="9">
    <location>
        <begin position="289"/>
        <end position="321"/>
    </location>
</feature>
<keyword evidence="4" id="KW-0597">Phosphoprotein</keyword>
<feature type="repeat" description="ANK" evidence="9">
    <location>
        <begin position="256"/>
        <end position="288"/>
    </location>
</feature>
<feature type="region of interest" description="Disordered" evidence="10">
    <location>
        <begin position="2006"/>
        <end position="2554"/>
    </location>
</feature>
<feature type="region of interest" description="Disordered" evidence="10">
    <location>
        <begin position="1"/>
        <end position="28"/>
    </location>
</feature>
<organism evidence="13 14">
    <name type="scientific">Tegillarca granosa</name>
    <name type="common">Malaysian cockle</name>
    <name type="synonym">Anadara granosa</name>
    <dbReference type="NCBI Taxonomy" id="220873"/>
    <lineage>
        <taxon>Eukaryota</taxon>
        <taxon>Metazoa</taxon>
        <taxon>Spiralia</taxon>
        <taxon>Lophotrochozoa</taxon>
        <taxon>Mollusca</taxon>
        <taxon>Bivalvia</taxon>
        <taxon>Autobranchia</taxon>
        <taxon>Pteriomorphia</taxon>
        <taxon>Arcoida</taxon>
        <taxon>Arcoidea</taxon>
        <taxon>Arcidae</taxon>
        <taxon>Tegillarca</taxon>
    </lineage>
</organism>
<evidence type="ECO:0000256" key="9">
    <source>
        <dbReference type="PROSITE-ProRule" id="PRU00023"/>
    </source>
</evidence>
<feature type="repeat" description="ANK" evidence="9">
    <location>
        <begin position="94"/>
        <end position="126"/>
    </location>
</feature>
<feature type="region of interest" description="Disordered" evidence="10">
    <location>
        <begin position="2597"/>
        <end position="2727"/>
    </location>
</feature>
<feature type="compositionally biased region" description="Basic and acidic residues" evidence="10">
    <location>
        <begin position="955"/>
        <end position="967"/>
    </location>
</feature>
<keyword evidence="5" id="KW-0677">Repeat</keyword>
<dbReference type="Pfam" id="PF17809">
    <property type="entry name" value="UPA_2"/>
    <property type="match status" value="1"/>
</dbReference>
<dbReference type="SUPFAM" id="SSF47986">
    <property type="entry name" value="DEATH domain"/>
    <property type="match status" value="1"/>
</dbReference>
<feature type="compositionally biased region" description="Low complexity" evidence="10">
    <location>
        <begin position="1759"/>
        <end position="1769"/>
    </location>
</feature>
<dbReference type="Pfam" id="PF00023">
    <property type="entry name" value="Ank"/>
    <property type="match status" value="1"/>
</dbReference>
<keyword evidence="8" id="KW-0206">Cytoskeleton</keyword>
<feature type="compositionally biased region" description="Basic and acidic residues" evidence="10">
    <location>
        <begin position="2134"/>
        <end position="2167"/>
    </location>
</feature>
<feature type="repeat" description="ANK" evidence="9">
    <location>
        <begin position="355"/>
        <end position="387"/>
    </location>
</feature>
<feature type="domain" description="ZU5" evidence="12">
    <location>
        <begin position="1285"/>
        <end position="1431"/>
    </location>
</feature>
<feature type="region of interest" description="Disordered" evidence="10">
    <location>
        <begin position="848"/>
        <end position="889"/>
    </location>
</feature>
<feature type="region of interest" description="Disordered" evidence="10">
    <location>
        <begin position="1753"/>
        <end position="1786"/>
    </location>
</feature>
<evidence type="ECO:0000259" key="12">
    <source>
        <dbReference type="PROSITE" id="PS51145"/>
    </source>
</evidence>
<feature type="compositionally biased region" description="Basic and acidic residues" evidence="10">
    <location>
        <begin position="1885"/>
        <end position="1898"/>
    </location>
</feature>
<dbReference type="CDD" id="cd08317">
    <property type="entry name" value="Death_ank"/>
    <property type="match status" value="1"/>
</dbReference>
<gene>
    <name evidence="13" type="ORF">KUTeg_003543</name>
</gene>
<feature type="compositionally biased region" description="Basic and acidic residues" evidence="10">
    <location>
        <begin position="2024"/>
        <end position="2046"/>
    </location>
</feature>
<evidence type="ECO:0008006" key="15">
    <source>
        <dbReference type="Google" id="ProtNLM"/>
    </source>
</evidence>
<evidence type="ECO:0000313" key="13">
    <source>
        <dbReference type="EMBL" id="KAJ8318452.1"/>
    </source>
</evidence>
<feature type="repeat" description="ANK" evidence="9">
    <location>
        <begin position="685"/>
        <end position="717"/>
    </location>
</feature>
<dbReference type="InterPro" id="IPR051165">
    <property type="entry name" value="Multifunctional_ANK_Repeat"/>
</dbReference>
<dbReference type="PANTHER" id="PTHR24123">
    <property type="entry name" value="ANKYRIN REPEAT-CONTAINING"/>
    <property type="match status" value="1"/>
</dbReference>
<feature type="compositionally biased region" description="Basic and acidic residues" evidence="10">
    <location>
        <begin position="2234"/>
        <end position="2248"/>
    </location>
</feature>
<dbReference type="Gene3D" id="2.60.40.2660">
    <property type="match status" value="1"/>
</dbReference>
<feature type="compositionally biased region" description="Basic and acidic residues" evidence="10">
    <location>
        <begin position="1827"/>
        <end position="1876"/>
    </location>
</feature>
<feature type="repeat" description="ANK" evidence="9">
    <location>
        <begin position="586"/>
        <end position="618"/>
    </location>
</feature>
<dbReference type="Pfam" id="PF00531">
    <property type="entry name" value="Death"/>
    <property type="match status" value="1"/>
</dbReference>
<dbReference type="Pfam" id="PF13637">
    <property type="entry name" value="Ank_4"/>
    <property type="match status" value="1"/>
</dbReference>
<feature type="repeat" description="ANK" evidence="9">
    <location>
        <begin position="520"/>
        <end position="552"/>
    </location>
</feature>
<dbReference type="SMART" id="SM00005">
    <property type="entry name" value="DEATH"/>
    <property type="match status" value="1"/>
</dbReference>
<dbReference type="PROSITE" id="PS50297">
    <property type="entry name" value="ANK_REP_REGION"/>
    <property type="match status" value="21"/>
</dbReference>
<protein>
    <recommendedName>
        <fullName evidence="15">Titin</fullName>
    </recommendedName>
</protein>
<keyword evidence="14" id="KW-1185">Reference proteome</keyword>
<feature type="domain" description="Death" evidence="11">
    <location>
        <begin position="1616"/>
        <end position="1699"/>
    </location>
</feature>
<dbReference type="InterPro" id="IPR036770">
    <property type="entry name" value="Ankyrin_rpt-contain_sf"/>
</dbReference>
<dbReference type="Pfam" id="PF00791">
    <property type="entry name" value="ZU5"/>
    <property type="match status" value="2"/>
</dbReference>
<dbReference type="Proteomes" id="UP001217089">
    <property type="component" value="Unassembled WGS sequence"/>
</dbReference>
<feature type="repeat" description="ANK" evidence="9">
    <location>
        <begin position="751"/>
        <end position="783"/>
    </location>
</feature>
<feature type="region of interest" description="Disordered" evidence="10">
    <location>
        <begin position="1798"/>
        <end position="1962"/>
    </location>
</feature>
<feature type="compositionally biased region" description="Basic and acidic residues" evidence="10">
    <location>
        <begin position="2392"/>
        <end position="2409"/>
    </location>
</feature>
<feature type="repeat" description="ANK" evidence="9">
    <location>
        <begin position="652"/>
        <end position="684"/>
    </location>
</feature>
<sequence length="3251" mass="358838">MSLEAAEEAKGDSNPDLNGDTPEDVESDGNTTFLRAARDGNLQEILEYLKGSTDINTSNPNGLNALHLASKEGHLNIVTELLRRGANVEAATKKGNTALHIASLAGHADIVKLLVENGAKVNVQAQMGFTPLYMASQESHAEVVKYLLANGASQTLATADGFTPLAVALQQGHEKVVTVLLEHDTKGKLRLPALHIAAKKDDTKSAALLLQNEQNALNNTTDSGFTPLHIASHYGNDNVGSLLIQKGADVNYRAKNNITPLHVASRWGKKNMVTLLLDNRAVIDERTRDGLTPLHCASRSGHDKVVDCLLERGAPYSAKTKNGLTPIHMAAQGDHVDCVRLLLLHKAPVDDVTVDYLTPLHVAAHCGNVKTAKLLLDRKCEPNARALNGFTPLHIACKKNRIKVVELLLKYGASIEATTESGLTPLHVASFMGHMNIVIYLIQHNANPDFPTVRGETALHLAARANQTDIIRILLRNGASVDARAREQQTPLHIAARLGNVDNVTLLLHHGASPDAVTKDLYTPLHIAAKEGHEEVASVLLDNGASHGLTTKKGFTPLHIAAKYGNIKVARLLLQKDANPDVQGKNGLTPLHVATHYNHVNVALLLLDHKASPHCVAKNGYTPLHIAAKKNQMDIATTLLEFGAKPDAESKNGFTPLHLAAQEGHTDMVSLLLEHKANVNSKAHNGLTPMHLAAQEDKVNIAEVLVKYGAEIDPQTKAGYTPLHTACHFGQSNMVRYLLDQGASVSSTTKLGYTPLHQAAQQGHVQVVNLLLKNKASPNAVTNNGQTALSIAQRLGYISVVDTLSAVTEVTETPSEAELKYKVVSPETMQETLLSDSEDEGADYLQGEDSISLERGESTSPLETSYNEKDFMRRHPESEDARKRMKSEMSTALRYPSYLEHGPDYEAEMQYFSGDTLSPHGRDKSTRGGDSVFGGDYSTLDRLDRVSTSSSQAENKIRTTDESHSELEYGDDQAHTPGMPLYAEDIYLRKSFRYGKEAVYPGSGYKTSYPDQANTTSYADRPSAYLYGETISTDGIDLNDEFKYLPDDSIPIKTPTQDYMEAQHITQSFASYSSSAPDRAATAPPGKSEGGAHFSSYSGSSFNANFDPDNVAIDRTPVYSGKLKWKSFLISFMVDARGGAMRGRRHSGVRIIIPPRKASMPTRVTCRLIKKEKLMHPLPLNEGEALAARILEMGPVGTKFLGQIVIEIPHFASLRGKERAIKILRSDNGEKWEEHPIITTDEAVNKALNASLEDLDQDDELTGKRVTRILTDDFPRYFAIVTKIREETNYVGEEGGVISSTVVPQVQAVFPEGALTKKIKVGLQAQPVSPELVAKLLGNRIAVSPIVTLEPRRRKFHKSITLTIPYPRAAQKGMINQYEREAPTLRVLYSISEGTSNTEWDDLTDQAQPEFVDDCVSFTTRVSGRYWLMDCQDVSKAIPMATELYRETITVPYMARFVVFAKRTGEEEGKLRMFCMTDDKIDKTLEKQEHFVEVARSRDVEVLEGRPQFVEMAGNLIPVTKSGDQLYINFKAFRENRLPCTVRIRDMDQDPAARVAFMKEPKVARGEVPQTPMCNLNISLPDMSTSSSMEMDGDAALELRKRSAVRTVVTDNISQAQLKLTDVADTLKGDWVMLAQQLDVSSEDQNDIKNKYKTVNDQALAMLQLWVDTNKEEATGNALETALRRINREDVVKKCMYNVETVEDEVEAAAARVAMDQSGFDNFTEEVGISQEVPMKRGVSLDVEYDEQDIVKESESAAEESQPSSEGGSMVDKQAPQAMEEDAEPSYLADDHEFVAEVNTRRPVAKTETKPEKTEDDFFDLINQLDKYSEIKEAQEKRDRPEEVDDKPSINEDEILHTKQDRGKVDDVIAKVEQFDQKSAPPPKQEIEKDTLDTEEGVRTPPPSPVDRSQSEEEKMAAVTELAARLSKEEQEDEEQQEEGLKDDAYETDLGRVYKSDDKLGQPQEVVHRELLPSHDAKVSAQLELTTAGVTPSGKMKVQEPAIKQDMELGTRQMPALSAIETGSSKEPELTKSLDESETIDKEPDMPKIVGHLQKDLNIGPVDSLEEKRERSGSSSSSSSSSSDSESGTGKGNVESKTSAKIKGSELPPVVSKDKKSTEYIDKEGVLKALPGEKSADATKLVETKDEKAKKSETSDFEKIKPLESSERVQPTQPEMEKNIEKKVMPHTDDVIAERHGIKRSYSLSSSSSSSSESDSEGEFDTQKHVSVSAPDSKIAKIPEDSESDNKEIIPGPDVGTKVMPSETNDTVDTKLVTKPPGEEKEKKKDKGRKSSSSSSSSESEGEPETQKVISDRSPGVDSVKDKTKFTETPAESEFGSKEFPDRADVGVSVKSDQPSETKDNVDSKTARKPDDEDKKKKKSKSSSSSSSESDTELKSSPLKESKSLEPKDQININGSPIPVIKLTEAEPVKDSSSDEADIEEPKDREDGPMTKPDMPSDKNNYKPKDTDIPKDTDVPKDTDIPKDTDVPKDTNAVEREKQPDIKQKDKIKDSKKDGSSSSSSSSSESDLEDESKVKEKLVDVGKPDEPGSLKTDFDVNEKEVICTEPEIIEPREGVQVERQERFEIVEGRAVAQTVITISSKSKDDQDEKAKTKVVGPEEEKPFGKNDSVKRKDSSSSSSSESEQEVDDVAKKQKDKVETDAKTKEADKIIAVETVVKTEDKIKPDDETKDKTLPKKEKTSQDDTSSSSSSSSSSESEKEDDDARRLGEIELVQPVTETMISSDFNEPSCAGPSISFVQTHRTVVKEETSGSGVPDVFQVERSERFETMDDKNITHRKPHKFVSFESSALQFGPGEAPMDHGKGEMDIGDDDEDLEELAMTAQEYLEQEDEEIPVDYQQQYSEHGIKQQSFDYSDVFDSKVPANETVYEETLEDGTVVKHRKIRRPSEHIHFQMDDDENNVDIIREEGPPEDEVDIEDWEEVLPDGTVHTTHKVRRHSVKHIRRSLKSENGEEEEIFEGDVVIPGTQREDIIETFEEPPRSVTEVEDVDAELDDGTKIKRHVVMNRMVHKIKTRQVSIDAQGHEEEEDYEIDEIIPGTESAFIEGSSSSSSSSSFLDSDVDDVMEADLGEVEEVLDDGTVIKKRVIESTETKKVRSRAGSIDETITRNITEERISPSPRSRSPVHFTETGSIDVDENLEVVRKTLRTAHLEAEKRGNVVESSFSMTEDKVTSGPAIKSGLMGQIDDANQRAATEVKELGETGFVKRSIKKVTYEPGGKKTITDVAVEFDQGS</sequence>
<evidence type="ECO:0000313" key="14">
    <source>
        <dbReference type="Proteomes" id="UP001217089"/>
    </source>
</evidence>
<feature type="repeat" description="ANK" evidence="9">
    <location>
        <begin position="322"/>
        <end position="354"/>
    </location>
</feature>
<feature type="repeat" description="ANK" evidence="9">
    <location>
        <begin position="553"/>
        <end position="585"/>
    </location>
</feature>
<keyword evidence="3" id="KW-0963">Cytoplasm</keyword>
<feature type="compositionally biased region" description="Low complexity" evidence="10">
    <location>
        <begin position="2516"/>
        <end position="2525"/>
    </location>
</feature>
<dbReference type="InterPro" id="IPR011029">
    <property type="entry name" value="DEATH-like_dom_sf"/>
</dbReference>
<proteinExistence type="predicted"/>
<feature type="repeat" description="ANK" evidence="9">
    <location>
        <begin position="388"/>
        <end position="420"/>
    </location>
</feature>
<feature type="domain" description="ZU5" evidence="12">
    <location>
        <begin position="1128"/>
        <end position="1283"/>
    </location>
</feature>
<feature type="repeat" description="ANK" evidence="9">
    <location>
        <begin position="61"/>
        <end position="93"/>
    </location>
</feature>
<reference evidence="13 14" key="1">
    <citation type="submission" date="2022-12" db="EMBL/GenBank/DDBJ databases">
        <title>Chromosome-level genome of Tegillarca granosa.</title>
        <authorList>
            <person name="Kim J."/>
        </authorList>
    </citation>
    <scope>NUCLEOTIDE SEQUENCE [LARGE SCALE GENOMIC DNA]</scope>
    <source>
        <strain evidence="13">Teg-2019</strain>
        <tissue evidence="13">Adductor muscle</tissue>
    </source>
</reference>
<feature type="compositionally biased region" description="Low complexity" evidence="10">
    <location>
        <begin position="2382"/>
        <end position="2391"/>
    </location>
</feature>
<feature type="repeat" description="ANK" evidence="9">
    <location>
        <begin position="160"/>
        <end position="183"/>
    </location>
</feature>
<evidence type="ECO:0000259" key="11">
    <source>
        <dbReference type="PROSITE" id="PS50017"/>
    </source>
</evidence>
<dbReference type="PANTHER" id="PTHR24123:SF141">
    <property type="entry name" value="ANKYRIN 2, ISOFORM U"/>
    <property type="match status" value="1"/>
</dbReference>
<feature type="compositionally biased region" description="Basic and acidic residues" evidence="10">
    <location>
        <begin position="2648"/>
        <end position="2701"/>
    </location>
</feature>
<dbReference type="Gene3D" id="1.10.533.10">
    <property type="entry name" value="Death Domain, Fas"/>
    <property type="match status" value="1"/>
</dbReference>
<feature type="compositionally biased region" description="Low complexity" evidence="10">
    <location>
        <begin position="2702"/>
        <end position="2714"/>
    </location>
</feature>
<dbReference type="InterPro" id="IPR040745">
    <property type="entry name" value="Ankyrin_UPA"/>
</dbReference>
<feature type="repeat" description="ANK" evidence="9">
    <location>
        <begin position="127"/>
        <end position="159"/>
    </location>
</feature>
<keyword evidence="6 9" id="KW-0040">ANK repeat</keyword>
<feature type="compositionally biased region" description="Basic and acidic residues" evidence="10">
    <location>
        <begin position="2112"/>
        <end position="2126"/>
    </location>
</feature>
<dbReference type="PRINTS" id="PR01415">
    <property type="entry name" value="ANKYRIN"/>
</dbReference>
<comment type="caution">
    <text evidence="13">The sequence shown here is derived from an EMBL/GenBank/DDBJ whole genome shotgun (WGS) entry which is preliminary data.</text>
</comment>
<feature type="compositionally biased region" description="Basic and acidic residues" evidence="10">
    <location>
        <begin position="2335"/>
        <end position="2345"/>
    </location>
</feature>
<dbReference type="SUPFAM" id="SSF48403">
    <property type="entry name" value="Ankyrin repeat"/>
    <property type="match status" value="3"/>
</dbReference>
<feature type="repeat" description="ANK" evidence="9">
    <location>
        <begin position="487"/>
        <end position="519"/>
    </location>
</feature>
<feature type="compositionally biased region" description="Basic and acidic residues" evidence="10">
    <location>
        <begin position="2354"/>
        <end position="2375"/>
    </location>
</feature>
<feature type="region of interest" description="Disordered" evidence="10">
    <location>
        <begin position="916"/>
        <end position="976"/>
    </location>
</feature>
<feature type="compositionally biased region" description="Low complexity" evidence="10">
    <location>
        <begin position="2201"/>
        <end position="2213"/>
    </location>
</feature>
<dbReference type="Pfam" id="PF12796">
    <property type="entry name" value="Ank_2"/>
    <property type="match status" value="7"/>
</dbReference>
<evidence type="ECO:0000256" key="4">
    <source>
        <dbReference type="ARBA" id="ARBA00022553"/>
    </source>
</evidence>
<dbReference type="Gene3D" id="1.25.40.20">
    <property type="entry name" value="Ankyrin repeat-containing domain"/>
    <property type="match status" value="3"/>
</dbReference>
<feature type="compositionally biased region" description="Basic and acidic residues" evidence="10">
    <location>
        <begin position="2440"/>
        <end position="2515"/>
    </location>
</feature>
<dbReference type="InterPro" id="IPR000906">
    <property type="entry name" value="ZU5_dom"/>
</dbReference>
<feature type="compositionally biased region" description="Basic and acidic residues" evidence="10">
    <location>
        <begin position="1939"/>
        <end position="1962"/>
    </location>
</feature>
<feature type="compositionally biased region" description="Low complexity" evidence="10">
    <location>
        <begin position="2073"/>
        <end position="2087"/>
    </location>
</feature>
<name>A0ABQ9FP96_TEGGR</name>
<feature type="compositionally biased region" description="Basic and acidic residues" evidence="10">
    <location>
        <begin position="866"/>
        <end position="882"/>
    </location>
</feature>
<evidence type="ECO:0000256" key="5">
    <source>
        <dbReference type="ARBA" id="ARBA00022737"/>
    </source>
</evidence>
<evidence type="ECO:0000256" key="6">
    <source>
        <dbReference type="ARBA" id="ARBA00023043"/>
    </source>
</evidence>
<feature type="region of interest" description="Disordered" evidence="10">
    <location>
        <begin position="1072"/>
        <end position="1094"/>
    </location>
</feature>
<feature type="repeat" description="ANK" evidence="9">
    <location>
        <begin position="421"/>
        <end position="453"/>
    </location>
</feature>
<feature type="compositionally biased region" description="Basic and acidic residues" evidence="10">
    <location>
        <begin position="2175"/>
        <end position="2196"/>
    </location>
</feature>
<dbReference type="PROSITE" id="PS50017">
    <property type="entry name" value="DEATH_DOMAIN"/>
    <property type="match status" value="1"/>
</dbReference>
<dbReference type="PROSITE" id="PS50088">
    <property type="entry name" value="ANK_REPEAT"/>
    <property type="match status" value="21"/>
</dbReference>
<dbReference type="PROSITE" id="PS51145">
    <property type="entry name" value="ZU5"/>
    <property type="match status" value="2"/>
</dbReference>
<evidence type="ECO:0000256" key="1">
    <source>
        <dbReference type="ARBA" id="ARBA00004245"/>
    </source>
</evidence>
<dbReference type="SMART" id="SM00218">
    <property type="entry name" value="ZU5"/>
    <property type="match status" value="1"/>
</dbReference>
<feature type="repeat" description="ANK" evidence="9">
    <location>
        <begin position="718"/>
        <end position="750"/>
    </location>
</feature>
<feature type="repeat" description="ANK" evidence="9">
    <location>
        <begin position="454"/>
        <end position="486"/>
    </location>
</feature>